<feature type="compositionally biased region" description="Basic and acidic residues" evidence="1">
    <location>
        <begin position="172"/>
        <end position="181"/>
    </location>
</feature>
<dbReference type="AlphaFoldDB" id="A0AAV9X6L3"/>
<reference evidence="2 3" key="1">
    <citation type="submission" date="2019-10" db="EMBL/GenBank/DDBJ databases">
        <authorList>
            <person name="Palmer J.M."/>
        </authorList>
    </citation>
    <scope>NUCLEOTIDE SEQUENCE [LARGE SCALE GENOMIC DNA]</scope>
    <source>
        <strain evidence="2 3">TWF694</strain>
    </source>
</reference>
<dbReference type="Proteomes" id="UP001365542">
    <property type="component" value="Unassembled WGS sequence"/>
</dbReference>
<feature type="compositionally biased region" description="Basic and acidic residues" evidence="1">
    <location>
        <begin position="373"/>
        <end position="382"/>
    </location>
</feature>
<feature type="compositionally biased region" description="Polar residues" evidence="1">
    <location>
        <begin position="311"/>
        <end position="340"/>
    </location>
</feature>
<protein>
    <submittedName>
        <fullName evidence="2">Uncharacterized protein</fullName>
    </submittedName>
</protein>
<organism evidence="2 3">
    <name type="scientific">Orbilia ellipsospora</name>
    <dbReference type="NCBI Taxonomy" id="2528407"/>
    <lineage>
        <taxon>Eukaryota</taxon>
        <taxon>Fungi</taxon>
        <taxon>Dikarya</taxon>
        <taxon>Ascomycota</taxon>
        <taxon>Pezizomycotina</taxon>
        <taxon>Orbiliomycetes</taxon>
        <taxon>Orbiliales</taxon>
        <taxon>Orbiliaceae</taxon>
        <taxon>Orbilia</taxon>
    </lineage>
</organism>
<evidence type="ECO:0000313" key="2">
    <source>
        <dbReference type="EMBL" id="KAK6537246.1"/>
    </source>
</evidence>
<feature type="compositionally biased region" description="Polar residues" evidence="1">
    <location>
        <begin position="411"/>
        <end position="432"/>
    </location>
</feature>
<evidence type="ECO:0000256" key="1">
    <source>
        <dbReference type="SAM" id="MobiDB-lite"/>
    </source>
</evidence>
<feature type="compositionally biased region" description="Polar residues" evidence="1">
    <location>
        <begin position="485"/>
        <end position="503"/>
    </location>
</feature>
<gene>
    <name evidence="2" type="ORF">TWF694_011441</name>
</gene>
<feature type="compositionally biased region" description="Basic and acidic residues" evidence="1">
    <location>
        <begin position="341"/>
        <end position="363"/>
    </location>
</feature>
<dbReference type="EMBL" id="JAVHJO010000009">
    <property type="protein sequence ID" value="KAK6537246.1"/>
    <property type="molecule type" value="Genomic_DNA"/>
</dbReference>
<feature type="compositionally biased region" description="Basic and acidic residues" evidence="1">
    <location>
        <begin position="504"/>
        <end position="517"/>
    </location>
</feature>
<feature type="compositionally biased region" description="Basic and acidic residues" evidence="1">
    <location>
        <begin position="192"/>
        <end position="225"/>
    </location>
</feature>
<feature type="compositionally biased region" description="Polar residues" evidence="1">
    <location>
        <begin position="383"/>
        <end position="392"/>
    </location>
</feature>
<feature type="region of interest" description="Disordered" evidence="1">
    <location>
        <begin position="76"/>
        <end position="517"/>
    </location>
</feature>
<sequence>MCQRWVVDYPKCGHRWEEQPYQSCDNNDCPGFDRAVEVPDINCPFCENGGNKIDGGQYTDSPLPPEPERQRIRISREPELEPGCTYPRHRITIKQRPYEYDDPRSYNRDGSSDNNGTTVGYPDTTRERPQDIPNSRALEVNGTSQRQTKGDNYRESSSRQPRRENALNTRENAYENPRDQNRQASNSQPRYSRNDQNRETERSRYRRDANVEFHQRERAERRYRDNPQGSNLRADVRPATSFSQDPKHTQSTQNSPQNSINPQPPHDNNPESGDSQPLHPENQEIASSRHSTNEEEHISLPENLPEGDHGSFQSQYPSNHQETNPSRTLSQDQQDESTSTPRHEIPYSDRGESIKASHLETPHSSRQQSTNSYHREIPHNSRYESISSTRLGTSHGERQESITSRREKTPRSQYRGGSSSVQTLPYSNSQNRYLRPSRQESNRSRPLTVDNRSEFAPSTHLKVPPYERRQINNSPQPRSRPHGSFQGNSNNSTHSRNCSGTETANREKSLTEEKIRETTSQGIFPISKIKGITMVSRTRPNSQRCTNDRIVIKLSSQIYTVLSL</sequence>
<accession>A0AAV9X6L3</accession>
<feature type="compositionally biased region" description="Polar residues" evidence="1">
    <location>
        <begin position="182"/>
        <end position="191"/>
    </location>
</feature>
<proteinExistence type="predicted"/>
<feature type="compositionally biased region" description="Basic and acidic residues" evidence="1">
    <location>
        <begin position="96"/>
        <end position="111"/>
    </location>
</feature>
<comment type="caution">
    <text evidence="2">The sequence shown here is derived from an EMBL/GenBank/DDBJ whole genome shotgun (WGS) entry which is preliminary data.</text>
</comment>
<feature type="compositionally biased region" description="Low complexity" evidence="1">
    <location>
        <begin position="249"/>
        <end position="261"/>
    </location>
</feature>
<keyword evidence="3" id="KW-1185">Reference proteome</keyword>
<name>A0AAV9X6L3_9PEZI</name>
<feature type="compositionally biased region" description="Basic and acidic residues" evidence="1">
    <location>
        <begin position="148"/>
        <end position="165"/>
    </location>
</feature>
<feature type="compositionally biased region" description="Basic and acidic residues" evidence="1">
    <location>
        <begin position="395"/>
        <end position="410"/>
    </location>
</feature>
<evidence type="ECO:0000313" key="3">
    <source>
        <dbReference type="Proteomes" id="UP001365542"/>
    </source>
</evidence>